<evidence type="ECO:0000256" key="1">
    <source>
        <dbReference type="ARBA" id="ARBA00004141"/>
    </source>
</evidence>
<accession>A0A179DBN8</accession>
<evidence type="ECO:0000256" key="3">
    <source>
        <dbReference type="ARBA" id="ARBA00022989"/>
    </source>
</evidence>
<comment type="caution">
    <text evidence="7">The sequence shown here is derived from an EMBL/GenBank/DDBJ whole genome shotgun (WGS) entry which is preliminary data.</text>
</comment>
<reference evidence="7 8" key="2">
    <citation type="submission" date="2016-06" db="EMBL/GenBank/DDBJ databases">
        <title>Pedobacter psychrophilus sp. nov., isolated from Antarctic fragmentary rock.</title>
        <authorList>
            <person name="Svec P."/>
        </authorList>
    </citation>
    <scope>NUCLEOTIDE SEQUENCE [LARGE SCALE GENOMIC DNA]</scope>
    <source>
        <strain evidence="7 8">CCM 8644</strain>
    </source>
</reference>
<keyword evidence="2 5" id="KW-0812">Transmembrane</keyword>
<feature type="transmembrane region" description="Helical" evidence="5">
    <location>
        <begin position="49"/>
        <end position="68"/>
    </location>
</feature>
<dbReference type="InterPro" id="IPR007829">
    <property type="entry name" value="TM2"/>
</dbReference>
<evidence type="ECO:0000256" key="4">
    <source>
        <dbReference type="ARBA" id="ARBA00023136"/>
    </source>
</evidence>
<reference evidence="7 8" key="1">
    <citation type="submission" date="2016-04" db="EMBL/GenBank/DDBJ databases">
        <authorList>
            <person name="Evans L.H."/>
            <person name="Alamgir A."/>
            <person name="Owens N."/>
            <person name="Weber N.D."/>
            <person name="Virtaneva K."/>
            <person name="Barbian K."/>
            <person name="Babar A."/>
            <person name="Rosenke K."/>
        </authorList>
    </citation>
    <scope>NUCLEOTIDE SEQUENCE [LARGE SCALE GENOMIC DNA]</scope>
    <source>
        <strain evidence="7 8">CCM 8644</strain>
    </source>
</reference>
<dbReference type="GO" id="GO:0016020">
    <property type="term" value="C:membrane"/>
    <property type="evidence" value="ECO:0007669"/>
    <property type="project" value="UniProtKB-SubCell"/>
</dbReference>
<dbReference type="Pfam" id="PF05154">
    <property type="entry name" value="TM2"/>
    <property type="match status" value="1"/>
</dbReference>
<dbReference type="Proteomes" id="UP000078459">
    <property type="component" value="Unassembled WGS sequence"/>
</dbReference>
<evidence type="ECO:0000259" key="6">
    <source>
        <dbReference type="Pfam" id="PF05154"/>
    </source>
</evidence>
<feature type="transmembrane region" description="Helical" evidence="5">
    <location>
        <begin position="74"/>
        <end position="95"/>
    </location>
</feature>
<sequence length="119" mass="13663">MNEQYLYTLSNITTEEMMFIKEIMQSLDADAKNKFMMIYSGKRRDPQHILFFGILGFFGIAGIQRFATNQIGMGILYFLTAGLCLIGTIIDLVNYKNLANEFNHKMALESRSFIELARS</sequence>
<gene>
    <name evidence="7" type="ORF">A5893_13650</name>
</gene>
<comment type="subcellular location">
    <subcellularLocation>
        <location evidence="1">Membrane</location>
        <topology evidence="1">Multi-pass membrane protein</topology>
    </subcellularLocation>
</comment>
<proteinExistence type="predicted"/>
<feature type="domain" description="TM2" evidence="6">
    <location>
        <begin position="49"/>
        <end position="93"/>
    </location>
</feature>
<evidence type="ECO:0000313" key="7">
    <source>
        <dbReference type="EMBL" id="OAQ38465.1"/>
    </source>
</evidence>
<evidence type="ECO:0000313" key="8">
    <source>
        <dbReference type="Proteomes" id="UP000078459"/>
    </source>
</evidence>
<dbReference type="AlphaFoldDB" id="A0A179DBN8"/>
<evidence type="ECO:0000256" key="2">
    <source>
        <dbReference type="ARBA" id="ARBA00022692"/>
    </source>
</evidence>
<keyword evidence="4 5" id="KW-0472">Membrane</keyword>
<dbReference type="OrthoDB" id="9816361at2"/>
<keyword evidence="3 5" id="KW-1133">Transmembrane helix</keyword>
<name>A0A179DBN8_9SPHI</name>
<keyword evidence="8" id="KW-1185">Reference proteome</keyword>
<dbReference type="RefSeq" id="WP_068823236.1">
    <property type="nucleotide sequence ID" value="NZ_LWHJ01000030.1"/>
</dbReference>
<evidence type="ECO:0000256" key="5">
    <source>
        <dbReference type="SAM" id="Phobius"/>
    </source>
</evidence>
<dbReference type="STRING" id="1826909.A5893_13650"/>
<organism evidence="7 8">
    <name type="scientific">Pedobacter psychrophilus</name>
    <dbReference type="NCBI Taxonomy" id="1826909"/>
    <lineage>
        <taxon>Bacteria</taxon>
        <taxon>Pseudomonadati</taxon>
        <taxon>Bacteroidota</taxon>
        <taxon>Sphingobacteriia</taxon>
        <taxon>Sphingobacteriales</taxon>
        <taxon>Sphingobacteriaceae</taxon>
        <taxon>Pedobacter</taxon>
    </lineage>
</organism>
<protein>
    <recommendedName>
        <fullName evidence="6">TM2 domain-containing protein</fullName>
    </recommendedName>
</protein>
<dbReference type="EMBL" id="LWHJ01000030">
    <property type="protein sequence ID" value="OAQ38465.1"/>
    <property type="molecule type" value="Genomic_DNA"/>
</dbReference>